<dbReference type="KEGG" id="cqu:CpipJ_CPIJ016002"/>
<gene>
    <name evidence="3" type="primary">6050373</name>
    <name evidence="2" type="ORF">CpipJ_CPIJ016002</name>
</gene>
<accession>B0XBG8</accession>
<dbReference type="VEuPathDB" id="VectorBase:CPIJ016002"/>
<dbReference type="AlphaFoldDB" id="B0XBG8"/>
<reference evidence="2" key="1">
    <citation type="submission" date="2007-03" db="EMBL/GenBank/DDBJ databases">
        <title>Annotation of Culex pipiens quinquefasciatus.</title>
        <authorList>
            <consortium name="The Broad Institute Genome Sequencing Platform"/>
            <person name="Atkinson P.W."/>
            <person name="Hemingway J."/>
            <person name="Christensen B.M."/>
            <person name="Higgs S."/>
            <person name="Kodira C."/>
            <person name="Hannick L."/>
            <person name="Megy K."/>
            <person name="O'Leary S."/>
            <person name="Pearson M."/>
            <person name="Haas B.J."/>
            <person name="Mauceli E."/>
            <person name="Wortman J.R."/>
            <person name="Lee N.H."/>
            <person name="Guigo R."/>
            <person name="Stanke M."/>
            <person name="Alvarado L."/>
            <person name="Amedeo P."/>
            <person name="Antoine C.H."/>
            <person name="Arensburger P."/>
            <person name="Bidwell S.L."/>
            <person name="Crawford M."/>
            <person name="Camaro F."/>
            <person name="Devon K."/>
            <person name="Engels R."/>
            <person name="Hammond M."/>
            <person name="Howarth C."/>
            <person name="Koehrsen M."/>
            <person name="Lawson D."/>
            <person name="Montgomery P."/>
            <person name="Nene V."/>
            <person name="Nusbaum C."/>
            <person name="Puiu D."/>
            <person name="Romero-Severson J."/>
            <person name="Severson D.W."/>
            <person name="Shumway M."/>
            <person name="Sisk P."/>
            <person name="Stolte C."/>
            <person name="Zeng Q."/>
            <person name="Eisenstadt E."/>
            <person name="Fraser-Liggett C."/>
            <person name="Strausberg R."/>
            <person name="Galagan J."/>
            <person name="Birren B."/>
            <person name="Collins F.H."/>
        </authorList>
    </citation>
    <scope>NUCLEOTIDE SEQUENCE [LARGE SCALE GENOMIC DNA]</scope>
    <source>
        <strain evidence="2">JHB</strain>
    </source>
</reference>
<dbReference type="HOGENOM" id="CLU_499918_0_0_1"/>
<organism>
    <name type="scientific">Culex quinquefasciatus</name>
    <name type="common">Southern house mosquito</name>
    <name type="synonym">Culex pungens</name>
    <dbReference type="NCBI Taxonomy" id="7176"/>
    <lineage>
        <taxon>Eukaryota</taxon>
        <taxon>Metazoa</taxon>
        <taxon>Ecdysozoa</taxon>
        <taxon>Arthropoda</taxon>
        <taxon>Hexapoda</taxon>
        <taxon>Insecta</taxon>
        <taxon>Pterygota</taxon>
        <taxon>Neoptera</taxon>
        <taxon>Endopterygota</taxon>
        <taxon>Diptera</taxon>
        <taxon>Nematocera</taxon>
        <taxon>Culicoidea</taxon>
        <taxon>Culicidae</taxon>
        <taxon>Culicinae</taxon>
        <taxon>Culicini</taxon>
        <taxon>Culex</taxon>
        <taxon>Culex</taxon>
    </lineage>
</organism>
<evidence type="ECO:0000313" key="2">
    <source>
        <dbReference type="EMBL" id="EDS44280.1"/>
    </source>
</evidence>
<feature type="region of interest" description="Disordered" evidence="1">
    <location>
        <begin position="463"/>
        <end position="498"/>
    </location>
</feature>
<evidence type="ECO:0000256" key="1">
    <source>
        <dbReference type="SAM" id="MobiDB-lite"/>
    </source>
</evidence>
<dbReference type="eggNOG" id="ENOG502T8II">
    <property type="taxonomic scope" value="Eukaryota"/>
</dbReference>
<dbReference type="VEuPathDB" id="VectorBase:CQUJHB015232"/>
<dbReference type="EnsemblMetazoa" id="CPIJ016002-RA">
    <property type="protein sequence ID" value="CPIJ016002-PA"/>
    <property type="gene ID" value="CPIJ016002"/>
</dbReference>
<reference evidence="3" key="2">
    <citation type="submission" date="2021-02" db="UniProtKB">
        <authorList>
            <consortium name="EnsemblMetazoa"/>
        </authorList>
    </citation>
    <scope>IDENTIFICATION</scope>
    <source>
        <strain evidence="3">JHB</strain>
    </source>
</reference>
<dbReference type="EMBL" id="DS232634">
    <property type="protein sequence ID" value="EDS44280.1"/>
    <property type="molecule type" value="Genomic_DNA"/>
</dbReference>
<sequence>MVFQNIFLATPEPVPDFPPDKLIEEKYVLHIKNSVDYHRRTTSGSICAKVVPPAGACCRRHKSTPEPVTLRTFLPSSGPPKSAHLLLSCSMDDRIIILKVYYQRHCLRTCSEQWDTRSLSSVNTITFVDDNWCFVTTSDRSLLRQRMLVRHSGRHGYADPTMPAGTIPRSEDDLSASPKICKVLQFRCAKLGSIPRKNRAAFNNGGNSKLDVPGSLVSRINFRTRSRFRSTMAPYFAGESHHARQFDQTFPPPWTFWCFCRLLFKEHQLGRCLIQASHFQEKVRQQRRINQARVRDNSCDSWECGTRTRAVRSATWFSELVSSFSMPGSGWVCGNGCGRIVRVVEVRPAGTASSTVLPSSPAFASLVEVLTFLVPLPRVGTAVDGVHLLGEVAWPLRTHHVDRARCSPTDCPPAGDPISCVLWLGELDDVLIRTYLDGGTVTTMMEHVVKMTAILRPNVSSAAGLHSGQSHATPGDSRQPEVPVNDADNHSGRRGSGVSYRQFPGVVAEYGDVNRLVTPEVPVRSAGGIETGVEVSNREHRPLQT</sequence>
<dbReference type="STRING" id="7176.B0XBG8"/>
<protein>
    <submittedName>
        <fullName evidence="2 3">Pre-mRNA splicing factor prp17</fullName>
    </submittedName>
</protein>
<name>B0XBG8_CULQU</name>
<evidence type="ECO:0000313" key="3">
    <source>
        <dbReference type="EnsemblMetazoa" id="CPIJ016002-PA"/>
    </source>
</evidence>
<evidence type="ECO:0000313" key="4">
    <source>
        <dbReference type="Proteomes" id="UP000002320"/>
    </source>
</evidence>
<keyword evidence="4" id="KW-1185">Reference proteome</keyword>
<proteinExistence type="predicted"/>
<dbReference type="Proteomes" id="UP000002320">
    <property type="component" value="Unassembled WGS sequence"/>
</dbReference>
<dbReference type="InParanoid" id="B0XBG8"/>